<evidence type="ECO:0000313" key="1">
    <source>
        <dbReference type="EMBL" id="EFV12490.1"/>
    </source>
</evidence>
<comment type="caution">
    <text evidence="1">The sequence shown here is derived from an EMBL/GenBank/DDBJ whole genome shotgun (WGS) entry which is preliminary data.</text>
</comment>
<organism evidence="1 2">
    <name type="scientific">Segniliparus rugosus (strain ATCC BAA-974 / DSM 45345 / CCUG 50838 / CIP 108380 / JCM 13579 / CDC 945)</name>
    <dbReference type="NCBI Taxonomy" id="679197"/>
    <lineage>
        <taxon>Bacteria</taxon>
        <taxon>Bacillati</taxon>
        <taxon>Actinomycetota</taxon>
        <taxon>Actinomycetes</taxon>
        <taxon>Mycobacteriales</taxon>
        <taxon>Segniliparaceae</taxon>
        <taxon>Segniliparus</taxon>
    </lineage>
</organism>
<dbReference type="EMBL" id="ACZI02000002">
    <property type="protein sequence ID" value="EFV12490.1"/>
    <property type="molecule type" value="Genomic_DNA"/>
</dbReference>
<dbReference type="AlphaFoldDB" id="E5XT33"/>
<evidence type="ECO:0000313" key="2">
    <source>
        <dbReference type="Proteomes" id="UP000004816"/>
    </source>
</evidence>
<dbReference type="STRING" id="679197.HMPREF9336_02655"/>
<protein>
    <submittedName>
        <fullName evidence="1">Uncharacterized protein</fullName>
    </submittedName>
</protein>
<keyword evidence="2" id="KW-1185">Reference proteome</keyword>
<proteinExistence type="predicted"/>
<accession>E5XT33</accession>
<gene>
    <name evidence="1" type="ORF">HMPREF9336_02655</name>
</gene>
<dbReference type="Proteomes" id="UP000004816">
    <property type="component" value="Unassembled WGS sequence"/>
</dbReference>
<name>E5XT33_SEGRC</name>
<dbReference type="HOGENOM" id="CLU_2604057_0_0_11"/>
<dbReference type="RefSeq" id="WP_007471158.1">
    <property type="nucleotide sequence ID" value="NZ_KI391953.1"/>
</dbReference>
<sequence length="79" mass="8619">MKAIFLPLSRFRDLPVEARLGIDPDPESYEAAVQSPSLRALHEGIALDGALLGVDEPVISVTRLLANVERAVAILRKEK</sequence>
<reference evidence="1 2" key="1">
    <citation type="journal article" date="2011" name="Stand. Genomic Sci.">
        <title>High quality draft genome sequence of Segniliparus rugosus CDC 945(T)= (ATCC BAA-974(T)).</title>
        <authorList>
            <person name="Earl A.M."/>
            <person name="Desjardins C.A."/>
            <person name="Fitzgerald M.G."/>
            <person name="Arachchi H.M."/>
            <person name="Zeng Q."/>
            <person name="Mehta T."/>
            <person name="Griggs A."/>
            <person name="Birren B.W."/>
            <person name="Toney N.C."/>
            <person name="Carr J."/>
            <person name="Posey J."/>
            <person name="Butler W.R."/>
        </authorList>
    </citation>
    <scope>NUCLEOTIDE SEQUENCE [LARGE SCALE GENOMIC DNA]</scope>
    <source>
        <strain evidence="2">ATCC BAA-974 / DSM 45345 / CCUG 50838 / CIP 108380 / JCM 13579 / CDC 945</strain>
    </source>
</reference>